<organism evidence="8 9">
    <name type="scientific">Eisenbergiella tayi</name>
    <dbReference type="NCBI Taxonomy" id="1432052"/>
    <lineage>
        <taxon>Bacteria</taxon>
        <taxon>Bacillati</taxon>
        <taxon>Bacillota</taxon>
        <taxon>Clostridia</taxon>
        <taxon>Lachnospirales</taxon>
        <taxon>Lachnospiraceae</taxon>
        <taxon>Eisenbergiella</taxon>
    </lineage>
</organism>
<sequence length="566" mass="59109">MLRSLYSAVSGMKAHQSQLDVIGNNIANVNTFGFKSSRGRFSDVFYQTLQNATGGSATMGGTNASQIGYGTQLAGIDLDMSRSAFQSTNRGLDVAIAGEGFFQVQDSDGNIFYTRAGALQIDPNSGNLTDANGYTVLGVSGDPLGKAPGSNKIHLDIPSQQAAKAVKTETINGIRYTLTSEKATTDANVSVNFVVDDTLPDGADAVVKDTEMNTGSLTVRVNAKSVFSSLSDLMDKVNTAITQANGGKEYPTGKLSLTAVPDGGLFPTGGLTGAEILGYNFDVVPGELTLSADDAATNGVFGSLLPKTVSSVPKFTAEGDVTFNAKYIKATADTKAAWEITATVVKGGDTRTFVGRIDESSTAANSVLLKESPVKPGEETGQYIEMKHEGFTKLSDEWLKDHAGADIGTATMTSKGTSTVTASQDSKELGLGQKGFVLEGGTAGGTLSSSQVGVSILANGIVEVNHPDKGKIQVGRIDLATFENPYGLEEVGNSYFQQTANSGNAKLCQAGTNGSGALKSSALEMSNVDISSEFSDMIVTQRGFQANSRIITVSDTILEELVNLKR</sequence>
<comment type="function">
    <text evidence="4">A flexible structure which links the flagellar filament to the drive apparatus in the basal body.</text>
</comment>
<keyword evidence="3 4" id="KW-0975">Bacterial flagellum</keyword>
<comment type="similarity">
    <text evidence="2 4">Belongs to the flagella basal body rod proteins family.</text>
</comment>
<dbReference type="Pfam" id="PF00460">
    <property type="entry name" value="Flg_bb_rod"/>
    <property type="match status" value="1"/>
</dbReference>
<dbReference type="Proteomes" id="UP000094067">
    <property type="component" value="Unassembled WGS sequence"/>
</dbReference>
<dbReference type="GO" id="GO:0009424">
    <property type="term" value="C:bacterial-type flagellum hook"/>
    <property type="evidence" value="ECO:0007669"/>
    <property type="project" value="TreeGrafter"/>
</dbReference>
<keyword evidence="8" id="KW-0282">Flagellum</keyword>
<accession>A0A1E3A776</accession>
<feature type="domain" description="Flagellar hook protein FlgE/F/G-like D1" evidence="7">
    <location>
        <begin position="95"/>
        <end position="159"/>
    </location>
</feature>
<dbReference type="AlphaFoldDB" id="A0A1E3A776"/>
<keyword evidence="8" id="KW-0966">Cell projection</keyword>
<protein>
    <recommendedName>
        <fullName evidence="4">Flagellar hook protein FlgE</fullName>
    </recommendedName>
</protein>
<comment type="caution">
    <text evidence="8">The sequence shown here is derived from an EMBL/GenBank/DDBJ whole genome shotgun (WGS) entry which is preliminary data.</text>
</comment>
<dbReference type="InterPro" id="IPR020013">
    <property type="entry name" value="Flagellar_FlgE/F/G"/>
</dbReference>
<feature type="domain" description="Flagellar basal-body/hook protein C-terminal" evidence="6">
    <location>
        <begin position="520"/>
        <end position="564"/>
    </location>
</feature>
<dbReference type="InterPro" id="IPR053967">
    <property type="entry name" value="LlgE_F_G-like_D1"/>
</dbReference>
<dbReference type="InterPro" id="IPR019776">
    <property type="entry name" value="Flagellar_basal_body_rod_CS"/>
</dbReference>
<evidence type="ECO:0000259" key="5">
    <source>
        <dbReference type="Pfam" id="PF00460"/>
    </source>
</evidence>
<dbReference type="GO" id="GO:0009425">
    <property type="term" value="C:bacterial-type flagellum basal body"/>
    <property type="evidence" value="ECO:0007669"/>
    <property type="project" value="UniProtKB-SubCell"/>
</dbReference>
<reference evidence="8 9" key="1">
    <citation type="submission" date="2016-07" db="EMBL/GenBank/DDBJ databases">
        <title>Characterization of isolates of Eisenbergiella tayi derived from blood cultures, using whole genome sequencing.</title>
        <authorList>
            <person name="Burdz T."/>
            <person name="Wiebe D."/>
            <person name="Huynh C."/>
            <person name="Bernard K."/>
        </authorList>
    </citation>
    <scope>NUCLEOTIDE SEQUENCE [LARGE SCALE GENOMIC DNA]</scope>
    <source>
        <strain evidence="8 9">NML 110608</strain>
    </source>
</reference>
<keyword evidence="8" id="KW-0969">Cilium</keyword>
<dbReference type="EMBL" id="MCGH01000003">
    <property type="protein sequence ID" value="ODM04613.1"/>
    <property type="molecule type" value="Genomic_DNA"/>
</dbReference>
<evidence type="ECO:0000256" key="1">
    <source>
        <dbReference type="ARBA" id="ARBA00004117"/>
    </source>
</evidence>
<dbReference type="RefSeq" id="WP_069154711.1">
    <property type="nucleotide sequence ID" value="NZ_MCGH01000003.1"/>
</dbReference>
<dbReference type="PATRIC" id="fig|1432052.4.peg.6032"/>
<proteinExistence type="inferred from homology"/>
<evidence type="ECO:0000256" key="3">
    <source>
        <dbReference type="ARBA" id="ARBA00023143"/>
    </source>
</evidence>
<gene>
    <name evidence="8" type="primary">flgE</name>
    <name evidence="8" type="ORF">BEI61_05422</name>
</gene>
<dbReference type="GO" id="GO:0005829">
    <property type="term" value="C:cytosol"/>
    <property type="evidence" value="ECO:0007669"/>
    <property type="project" value="TreeGrafter"/>
</dbReference>
<evidence type="ECO:0000256" key="4">
    <source>
        <dbReference type="RuleBase" id="RU362116"/>
    </source>
</evidence>
<dbReference type="PROSITE" id="PS00588">
    <property type="entry name" value="FLAGELLA_BB_ROD"/>
    <property type="match status" value="1"/>
</dbReference>
<comment type="subcellular location">
    <subcellularLocation>
        <location evidence="1 4">Bacterial flagellum basal body</location>
    </subcellularLocation>
</comment>
<evidence type="ECO:0000259" key="7">
    <source>
        <dbReference type="Pfam" id="PF22692"/>
    </source>
</evidence>
<dbReference type="SUPFAM" id="SSF117143">
    <property type="entry name" value="Flagellar hook protein flgE"/>
    <property type="match status" value="1"/>
</dbReference>
<name>A0A1E3A776_9FIRM</name>
<dbReference type="InterPro" id="IPR001444">
    <property type="entry name" value="Flag_bb_rod_N"/>
</dbReference>
<feature type="domain" description="Flagellar basal body rod protein N-terminal" evidence="5">
    <location>
        <begin position="5"/>
        <end position="35"/>
    </location>
</feature>
<dbReference type="GO" id="GO:0071978">
    <property type="term" value="P:bacterial-type flagellum-dependent swarming motility"/>
    <property type="evidence" value="ECO:0007669"/>
    <property type="project" value="TreeGrafter"/>
</dbReference>
<dbReference type="PANTHER" id="PTHR30435">
    <property type="entry name" value="FLAGELLAR PROTEIN"/>
    <property type="match status" value="1"/>
</dbReference>
<dbReference type="PANTHER" id="PTHR30435:SF1">
    <property type="entry name" value="FLAGELLAR HOOK PROTEIN FLGE"/>
    <property type="match status" value="1"/>
</dbReference>
<evidence type="ECO:0000259" key="6">
    <source>
        <dbReference type="Pfam" id="PF06429"/>
    </source>
</evidence>
<dbReference type="Pfam" id="PF22692">
    <property type="entry name" value="LlgE_F_G_D1"/>
    <property type="match status" value="1"/>
</dbReference>
<evidence type="ECO:0000256" key="2">
    <source>
        <dbReference type="ARBA" id="ARBA00009677"/>
    </source>
</evidence>
<dbReference type="Pfam" id="PF06429">
    <property type="entry name" value="Flg_bbr_C"/>
    <property type="match status" value="1"/>
</dbReference>
<evidence type="ECO:0000313" key="9">
    <source>
        <dbReference type="Proteomes" id="UP000094067"/>
    </source>
</evidence>
<dbReference type="NCBIfam" id="TIGR03506">
    <property type="entry name" value="FlgEFG_subfam"/>
    <property type="match status" value="1"/>
</dbReference>
<dbReference type="InterPro" id="IPR037925">
    <property type="entry name" value="FlgE/F/G-like"/>
</dbReference>
<evidence type="ECO:0000313" key="8">
    <source>
        <dbReference type="EMBL" id="ODM04613.1"/>
    </source>
</evidence>
<dbReference type="InterPro" id="IPR010930">
    <property type="entry name" value="Flg_bb/hook_C_dom"/>
</dbReference>